<dbReference type="EMBL" id="BGZK01002331">
    <property type="protein sequence ID" value="GBP93006.1"/>
    <property type="molecule type" value="Genomic_DNA"/>
</dbReference>
<accession>A0A4C1ZX21</accession>
<name>A0A4C1ZX21_EUMVA</name>
<dbReference type="Proteomes" id="UP000299102">
    <property type="component" value="Unassembled WGS sequence"/>
</dbReference>
<dbReference type="AlphaFoldDB" id="A0A4C1ZX21"/>
<evidence type="ECO:0000313" key="2">
    <source>
        <dbReference type="Proteomes" id="UP000299102"/>
    </source>
</evidence>
<gene>
    <name evidence="1" type="ORF">EVAR_67810_1</name>
</gene>
<organism evidence="1 2">
    <name type="scientific">Eumeta variegata</name>
    <name type="common">Bagworm moth</name>
    <name type="synonym">Eumeta japonica</name>
    <dbReference type="NCBI Taxonomy" id="151549"/>
    <lineage>
        <taxon>Eukaryota</taxon>
        <taxon>Metazoa</taxon>
        <taxon>Ecdysozoa</taxon>
        <taxon>Arthropoda</taxon>
        <taxon>Hexapoda</taxon>
        <taxon>Insecta</taxon>
        <taxon>Pterygota</taxon>
        <taxon>Neoptera</taxon>
        <taxon>Endopterygota</taxon>
        <taxon>Lepidoptera</taxon>
        <taxon>Glossata</taxon>
        <taxon>Ditrysia</taxon>
        <taxon>Tineoidea</taxon>
        <taxon>Psychidae</taxon>
        <taxon>Oiketicinae</taxon>
        <taxon>Eumeta</taxon>
    </lineage>
</organism>
<sequence length="256" mass="29056">MINSARTPSLKSVPFLVEELHCARKPAPLHRFLVYCQLSDNKQRPHVKSQVCAILRRRVPPCAETSAARPFSRPRSSVPFFVEEFYRVRKPAPLDRFLVHDQSSDDKQHPHAKSQVCAVLSRRVTLCAETSAAAPFSVEELHCARKPAPLHRFLVYGQLSDNKQRPYAKSQVCAVLRRRVSLCAETSAATPFSLEEFHRLRKPAPLHRFLVHDQLSDDKQRPYAKSQACAVLSRRVTLCAETGAATPFPRLRSIER</sequence>
<comment type="caution">
    <text evidence="1">The sequence shown here is derived from an EMBL/GenBank/DDBJ whole genome shotgun (WGS) entry which is preliminary data.</text>
</comment>
<proteinExistence type="predicted"/>
<keyword evidence="2" id="KW-1185">Reference proteome</keyword>
<protein>
    <submittedName>
        <fullName evidence="1">Uncharacterized protein</fullName>
    </submittedName>
</protein>
<reference evidence="1 2" key="1">
    <citation type="journal article" date="2019" name="Commun. Biol.">
        <title>The bagworm genome reveals a unique fibroin gene that provides high tensile strength.</title>
        <authorList>
            <person name="Kono N."/>
            <person name="Nakamura H."/>
            <person name="Ohtoshi R."/>
            <person name="Tomita M."/>
            <person name="Numata K."/>
            <person name="Arakawa K."/>
        </authorList>
    </citation>
    <scope>NUCLEOTIDE SEQUENCE [LARGE SCALE GENOMIC DNA]</scope>
</reference>
<evidence type="ECO:0000313" key="1">
    <source>
        <dbReference type="EMBL" id="GBP93006.1"/>
    </source>
</evidence>